<name>A0A1F5WPZ8_9BACT</name>
<evidence type="ECO:0000256" key="6">
    <source>
        <dbReference type="ARBA" id="ARBA00022917"/>
    </source>
</evidence>
<evidence type="ECO:0000256" key="10">
    <source>
        <dbReference type="HAMAP-Rule" id="MF_00121"/>
    </source>
</evidence>
<dbReference type="EC" id="6.3.5.-" evidence="10"/>
<evidence type="ECO:0000256" key="2">
    <source>
        <dbReference type="ARBA" id="ARBA00011123"/>
    </source>
</evidence>
<evidence type="ECO:0000256" key="5">
    <source>
        <dbReference type="ARBA" id="ARBA00022840"/>
    </source>
</evidence>
<dbReference type="InterPro" id="IPR018027">
    <property type="entry name" value="Asn/Gln_amidotransferase"/>
</dbReference>
<reference evidence="12 13" key="1">
    <citation type="journal article" date="2016" name="Nat. Commun.">
        <title>Thousands of microbial genomes shed light on interconnected biogeochemical processes in an aquifer system.</title>
        <authorList>
            <person name="Anantharaman K."/>
            <person name="Brown C.T."/>
            <person name="Hug L.A."/>
            <person name="Sharon I."/>
            <person name="Castelle C.J."/>
            <person name="Probst A.J."/>
            <person name="Thomas B.C."/>
            <person name="Singh A."/>
            <person name="Wilkins M.J."/>
            <person name="Karaoz U."/>
            <person name="Brodie E.L."/>
            <person name="Williams K.H."/>
            <person name="Hubbard S.S."/>
            <person name="Banfield J.F."/>
        </authorList>
    </citation>
    <scope>NUCLEOTIDE SEQUENCE [LARGE SCALE GENOMIC DNA]</scope>
</reference>
<accession>A0A1F5WPZ8</accession>
<protein>
    <recommendedName>
        <fullName evidence="10">Aspartyl/glutamyl-tRNA(Asn/Gln) amidotransferase subunit B</fullName>
        <shortName evidence="10">Asp/Glu-ADT subunit B</shortName>
        <ecNumber evidence="10">6.3.5.-</ecNumber>
    </recommendedName>
</protein>
<dbReference type="InterPro" id="IPR017959">
    <property type="entry name" value="Asn/Gln-tRNA_amidoTrfase_suB/E"/>
</dbReference>
<dbReference type="InterPro" id="IPR004413">
    <property type="entry name" value="GatB"/>
</dbReference>
<dbReference type="GO" id="GO:0005524">
    <property type="term" value="F:ATP binding"/>
    <property type="evidence" value="ECO:0007669"/>
    <property type="project" value="UniProtKB-KW"/>
</dbReference>
<evidence type="ECO:0000256" key="3">
    <source>
        <dbReference type="ARBA" id="ARBA00022598"/>
    </source>
</evidence>
<dbReference type="Gene3D" id="1.10.10.410">
    <property type="match status" value="1"/>
</dbReference>
<evidence type="ECO:0000256" key="4">
    <source>
        <dbReference type="ARBA" id="ARBA00022741"/>
    </source>
</evidence>
<evidence type="ECO:0000313" key="12">
    <source>
        <dbReference type="EMBL" id="OGF77725.1"/>
    </source>
</evidence>
<dbReference type="GO" id="GO:0050567">
    <property type="term" value="F:glutaminyl-tRNA synthase (glutamine-hydrolyzing) activity"/>
    <property type="evidence" value="ECO:0007669"/>
    <property type="project" value="UniProtKB-UniRule"/>
</dbReference>
<dbReference type="InterPro" id="IPR014746">
    <property type="entry name" value="Gln_synth/guanido_kin_cat_dom"/>
</dbReference>
<comment type="function">
    <text evidence="7 10">Allows the formation of correctly charged Asn-tRNA(Asn) or Gln-tRNA(Gln) through the transamidation of misacylated Asp-tRNA(Asn) or Glu-tRNA(Gln) in organisms which lack either or both of asparaginyl-tRNA or glutaminyl-tRNA synthetases. The reaction takes place in the presence of glutamine and ATP through an activated phospho-Asp-tRNA(Asn) or phospho-Glu-tRNA(Gln).</text>
</comment>
<evidence type="ECO:0000256" key="9">
    <source>
        <dbReference type="ARBA" id="ARBA00047913"/>
    </source>
</evidence>
<gene>
    <name evidence="10" type="primary">gatB</name>
    <name evidence="12" type="ORF">A3F23_01545</name>
</gene>
<dbReference type="HAMAP" id="MF_00121">
    <property type="entry name" value="GatB"/>
    <property type="match status" value="1"/>
</dbReference>
<dbReference type="Pfam" id="PF02934">
    <property type="entry name" value="GatB_N"/>
    <property type="match status" value="1"/>
</dbReference>
<dbReference type="NCBIfam" id="TIGR00133">
    <property type="entry name" value="gatB"/>
    <property type="match status" value="1"/>
</dbReference>
<dbReference type="AlphaFoldDB" id="A0A1F5WPZ8"/>
<comment type="similarity">
    <text evidence="1 10">Belongs to the GatB/GatE family. GatB subfamily.</text>
</comment>
<dbReference type="NCBIfam" id="NF004014">
    <property type="entry name" value="PRK05477.1-4"/>
    <property type="match status" value="1"/>
</dbReference>
<feature type="domain" description="Asn/Gln amidotransferase" evidence="11">
    <location>
        <begin position="336"/>
        <end position="496"/>
    </location>
</feature>
<dbReference type="PANTHER" id="PTHR11659">
    <property type="entry name" value="GLUTAMYL-TRNA GLN AMIDOTRANSFERASE SUBUNIT B MITOCHONDRIAL AND PROKARYOTIC PET112-RELATED"/>
    <property type="match status" value="1"/>
</dbReference>
<keyword evidence="5 10" id="KW-0067">ATP-binding</keyword>
<evidence type="ECO:0000313" key="13">
    <source>
        <dbReference type="Proteomes" id="UP000177723"/>
    </source>
</evidence>
<dbReference type="SMART" id="SM00845">
    <property type="entry name" value="GatB_Yqey"/>
    <property type="match status" value="1"/>
</dbReference>
<keyword evidence="6 10" id="KW-0648">Protein biosynthesis</keyword>
<dbReference type="GO" id="GO:0050566">
    <property type="term" value="F:asparaginyl-tRNA synthase (glutamine-hydrolyzing) activity"/>
    <property type="evidence" value="ECO:0007669"/>
    <property type="project" value="RHEA"/>
</dbReference>
<organism evidence="12 13">
    <name type="scientific">Candidatus Giovannonibacteria bacterium RIFCSPHIGHO2_12_FULL_43_15</name>
    <dbReference type="NCBI Taxonomy" id="1798341"/>
    <lineage>
        <taxon>Bacteria</taxon>
        <taxon>Candidatus Giovannoniibacteriota</taxon>
    </lineage>
</organism>
<dbReference type="SUPFAM" id="SSF55931">
    <property type="entry name" value="Glutamine synthetase/guanido kinase"/>
    <property type="match status" value="1"/>
</dbReference>
<dbReference type="NCBIfam" id="NF004012">
    <property type="entry name" value="PRK05477.1-2"/>
    <property type="match status" value="1"/>
</dbReference>
<evidence type="ECO:0000256" key="8">
    <source>
        <dbReference type="ARBA" id="ARBA00047380"/>
    </source>
</evidence>
<dbReference type="EMBL" id="MFHT01000013">
    <property type="protein sequence ID" value="OGF77725.1"/>
    <property type="molecule type" value="Genomic_DNA"/>
</dbReference>
<comment type="catalytic activity">
    <reaction evidence="8 10">
        <text>L-aspartyl-tRNA(Asn) + L-glutamine + ATP + H2O = L-asparaginyl-tRNA(Asn) + L-glutamate + ADP + phosphate + 2 H(+)</text>
        <dbReference type="Rhea" id="RHEA:14513"/>
        <dbReference type="Rhea" id="RHEA-COMP:9674"/>
        <dbReference type="Rhea" id="RHEA-COMP:9677"/>
        <dbReference type="ChEBI" id="CHEBI:15377"/>
        <dbReference type="ChEBI" id="CHEBI:15378"/>
        <dbReference type="ChEBI" id="CHEBI:29985"/>
        <dbReference type="ChEBI" id="CHEBI:30616"/>
        <dbReference type="ChEBI" id="CHEBI:43474"/>
        <dbReference type="ChEBI" id="CHEBI:58359"/>
        <dbReference type="ChEBI" id="CHEBI:78515"/>
        <dbReference type="ChEBI" id="CHEBI:78516"/>
        <dbReference type="ChEBI" id="CHEBI:456216"/>
    </reaction>
</comment>
<dbReference type="Gene3D" id="1.10.150.380">
    <property type="entry name" value="GatB domain, N-terminal subdomain"/>
    <property type="match status" value="1"/>
</dbReference>
<proteinExistence type="inferred from homology"/>
<dbReference type="InterPro" id="IPR017958">
    <property type="entry name" value="Gln-tRNA_amidoTrfase_suB_CS"/>
</dbReference>
<dbReference type="InterPro" id="IPR006075">
    <property type="entry name" value="Asn/Gln-tRNA_Trfase_suB/E_cat"/>
</dbReference>
<dbReference type="Pfam" id="PF02637">
    <property type="entry name" value="GatB_Yqey"/>
    <property type="match status" value="1"/>
</dbReference>
<evidence type="ECO:0000256" key="1">
    <source>
        <dbReference type="ARBA" id="ARBA00005306"/>
    </source>
</evidence>
<dbReference type="InterPro" id="IPR003789">
    <property type="entry name" value="Asn/Gln_tRNA_amidoTrase-B-like"/>
</dbReference>
<dbReference type="InterPro" id="IPR042114">
    <property type="entry name" value="GatB_C_1"/>
</dbReference>
<comment type="caution">
    <text evidence="12">The sequence shown here is derived from an EMBL/GenBank/DDBJ whole genome shotgun (WGS) entry which is preliminary data.</text>
</comment>
<dbReference type="Proteomes" id="UP000177723">
    <property type="component" value="Unassembled WGS sequence"/>
</dbReference>
<keyword evidence="4 10" id="KW-0547">Nucleotide-binding</keyword>
<dbReference type="PANTHER" id="PTHR11659:SF0">
    <property type="entry name" value="GLUTAMYL-TRNA(GLN) AMIDOTRANSFERASE SUBUNIT B, MITOCHONDRIAL"/>
    <property type="match status" value="1"/>
</dbReference>
<evidence type="ECO:0000256" key="7">
    <source>
        <dbReference type="ARBA" id="ARBA00024799"/>
    </source>
</evidence>
<keyword evidence="3 10" id="KW-0436">Ligase</keyword>
<dbReference type="PROSITE" id="PS01234">
    <property type="entry name" value="GATB"/>
    <property type="match status" value="1"/>
</dbReference>
<dbReference type="GO" id="GO:0070681">
    <property type="term" value="P:glutaminyl-tRNAGln biosynthesis via transamidation"/>
    <property type="evidence" value="ECO:0007669"/>
    <property type="project" value="TreeGrafter"/>
</dbReference>
<dbReference type="InterPro" id="IPR023168">
    <property type="entry name" value="GatB_Yqey_C_2"/>
</dbReference>
<dbReference type="GO" id="GO:0006412">
    <property type="term" value="P:translation"/>
    <property type="evidence" value="ECO:0007669"/>
    <property type="project" value="UniProtKB-UniRule"/>
</dbReference>
<comment type="subunit">
    <text evidence="2 10">Heterotrimer of A, B and C subunits.</text>
</comment>
<evidence type="ECO:0000259" key="11">
    <source>
        <dbReference type="SMART" id="SM00845"/>
    </source>
</evidence>
<sequence>MNYKPTIGLEIHAELKTNTKMFCSCKNDPDERHPNINICPVCLGHPGTLPVANKEAIHKVLKFGAAIGAAVADESRFDRKNYFYPDLPKGYQISQFQYPLVKEGVLILPFSGKKVRITRAHLEEDAARSTHEGKATLVDFNRAGVPLMELVTEPDLSSAGEAREFAEELQLIFRYLGVSDADMEKGQMRVEANISIAPTPGVGDAQTPGVKKLGTKVEVKNINSFKAVLRTIEFEIARQSELVDRGEKVKQETRGWDDVHQKTISQRSKEEAHDYRYFPEPDLPPIKLSEVPEFSFSALTHELPELPNQKRVRFRKEYGINGEKLEIFVRDKKLAEFFEEAVSEGNRWTNETDPKKITEFTVNYLTSDLVGILKDKELSVEDVKVTPENFGELIKMIVRGEISSRGAKDILSILIESSESPAEIAKREGFLQTSNVGELENIARAILASYDEAVQDYKKGKEVSLQFLIGQAMREAKSQKIGANPATLREILLKLLKT</sequence>
<dbReference type="SUPFAM" id="SSF89095">
    <property type="entry name" value="GatB/YqeY motif"/>
    <property type="match status" value="1"/>
</dbReference>
<comment type="catalytic activity">
    <reaction evidence="9 10">
        <text>L-glutamyl-tRNA(Gln) + L-glutamine + ATP + H2O = L-glutaminyl-tRNA(Gln) + L-glutamate + ADP + phosphate + H(+)</text>
        <dbReference type="Rhea" id="RHEA:17521"/>
        <dbReference type="Rhea" id="RHEA-COMP:9681"/>
        <dbReference type="Rhea" id="RHEA-COMP:9684"/>
        <dbReference type="ChEBI" id="CHEBI:15377"/>
        <dbReference type="ChEBI" id="CHEBI:15378"/>
        <dbReference type="ChEBI" id="CHEBI:29985"/>
        <dbReference type="ChEBI" id="CHEBI:30616"/>
        <dbReference type="ChEBI" id="CHEBI:43474"/>
        <dbReference type="ChEBI" id="CHEBI:58359"/>
        <dbReference type="ChEBI" id="CHEBI:78520"/>
        <dbReference type="ChEBI" id="CHEBI:78521"/>
        <dbReference type="ChEBI" id="CHEBI:456216"/>
    </reaction>
</comment>